<sequence>TTIPTLPLPPQLTLDLNSHPVRLSHALGFSFAYAFIRFPHAPASPPSSFALLLPTHESASSRIQIECPTEFILANRLSTASPGRPPQRGASTRDSRIDNHTLQLPRSPTPSDNHRFF</sequence>
<gene>
    <name evidence="2" type="ORF">N7505_011330</name>
</gene>
<protein>
    <submittedName>
        <fullName evidence="2">Uncharacterized protein</fullName>
    </submittedName>
</protein>
<feature type="compositionally biased region" description="Polar residues" evidence="1">
    <location>
        <begin position="100"/>
        <end position="111"/>
    </location>
</feature>
<comment type="caution">
    <text evidence="2">The sequence shown here is derived from an EMBL/GenBank/DDBJ whole genome shotgun (WGS) entry which is preliminary data.</text>
</comment>
<dbReference type="Proteomes" id="UP001220256">
    <property type="component" value="Unassembled WGS sequence"/>
</dbReference>
<keyword evidence="3" id="KW-1185">Reference proteome</keyword>
<evidence type="ECO:0000256" key="1">
    <source>
        <dbReference type="SAM" id="MobiDB-lite"/>
    </source>
</evidence>
<feature type="region of interest" description="Disordered" evidence="1">
    <location>
        <begin position="76"/>
        <end position="117"/>
    </location>
</feature>
<evidence type="ECO:0000313" key="2">
    <source>
        <dbReference type="EMBL" id="KAJ5256179.1"/>
    </source>
</evidence>
<name>A0ABQ8W683_PENCH</name>
<accession>A0ABQ8W683</accession>
<dbReference type="EMBL" id="JAPVEB010000010">
    <property type="protein sequence ID" value="KAJ5256179.1"/>
    <property type="molecule type" value="Genomic_DNA"/>
</dbReference>
<evidence type="ECO:0000313" key="3">
    <source>
        <dbReference type="Proteomes" id="UP001220256"/>
    </source>
</evidence>
<organism evidence="2 3">
    <name type="scientific">Penicillium chrysogenum</name>
    <name type="common">Penicillium notatum</name>
    <dbReference type="NCBI Taxonomy" id="5076"/>
    <lineage>
        <taxon>Eukaryota</taxon>
        <taxon>Fungi</taxon>
        <taxon>Dikarya</taxon>
        <taxon>Ascomycota</taxon>
        <taxon>Pezizomycotina</taxon>
        <taxon>Eurotiomycetes</taxon>
        <taxon>Eurotiomycetidae</taxon>
        <taxon>Eurotiales</taxon>
        <taxon>Aspergillaceae</taxon>
        <taxon>Penicillium</taxon>
        <taxon>Penicillium chrysogenum species complex</taxon>
    </lineage>
</organism>
<reference evidence="2 3" key="1">
    <citation type="journal article" date="2023" name="IMA Fungus">
        <title>Comparative genomic study of the Penicillium genus elucidates a diverse pangenome and 15 lateral gene transfer events.</title>
        <authorList>
            <person name="Petersen C."/>
            <person name="Sorensen T."/>
            <person name="Nielsen M.R."/>
            <person name="Sondergaard T.E."/>
            <person name="Sorensen J.L."/>
            <person name="Fitzpatrick D.A."/>
            <person name="Frisvad J.C."/>
            <person name="Nielsen K.L."/>
        </authorList>
    </citation>
    <scope>NUCLEOTIDE SEQUENCE [LARGE SCALE GENOMIC DNA]</scope>
    <source>
        <strain evidence="2 3">IBT 3361</strain>
    </source>
</reference>
<feature type="non-terminal residue" evidence="2">
    <location>
        <position position="1"/>
    </location>
</feature>
<proteinExistence type="predicted"/>